<dbReference type="InterPro" id="IPR012338">
    <property type="entry name" value="Beta-lactam/transpept-like"/>
</dbReference>
<dbReference type="SUPFAM" id="SSF56601">
    <property type="entry name" value="beta-lactamase/transpeptidase-like"/>
    <property type="match status" value="1"/>
</dbReference>
<dbReference type="GO" id="GO:0009002">
    <property type="term" value="F:serine-type D-Ala-D-Ala carboxypeptidase activity"/>
    <property type="evidence" value="ECO:0007669"/>
    <property type="project" value="UniProtKB-EC"/>
</dbReference>
<dbReference type="InterPro" id="IPR017790">
    <property type="entry name" value="Penicillin-binding_protein_2"/>
</dbReference>
<dbReference type="Pfam" id="PF03717">
    <property type="entry name" value="PBP_dimer"/>
    <property type="match status" value="1"/>
</dbReference>
<dbReference type="GO" id="GO:0006508">
    <property type="term" value="P:proteolysis"/>
    <property type="evidence" value="ECO:0007669"/>
    <property type="project" value="UniProtKB-KW"/>
</dbReference>
<dbReference type="PANTHER" id="PTHR30627:SF2">
    <property type="entry name" value="PEPTIDOGLYCAN D,D-TRANSPEPTIDASE MRDA"/>
    <property type="match status" value="1"/>
</dbReference>
<evidence type="ECO:0000256" key="1">
    <source>
        <dbReference type="ARBA" id="ARBA00004167"/>
    </source>
</evidence>
<keyword evidence="8 16" id="KW-0378">Hydrolase</keyword>
<dbReference type="Gene3D" id="3.30.1390.30">
    <property type="entry name" value="Penicillin-binding protein 2a, domain 3"/>
    <property type="match status" value="1"/>
</dbReference>
<name>A0A4U5TSS7_9FLAO</name>
<keyword evidence="13" id="KW-0961">Cell wall biogenesis/degradation</keyword>
<dbReference type="Proteomes" id="UP000306552">
    <property type="component" value="Unassembled WGS sequence"/>
</dbReference>
<dbReference type="Pfam" id="PF00905">
    <property type="entry name" value="Transpeptidase"/>
    <property type="match status" value="1"/>
</dbReference>
<dbReference type="GO" id="GO:0071972">
    <property type="term" value="F:peptidoglycan L,D-transpeptidase activity"/>
    <property type="evidence" value="ECO:0007669"/>
    <property type="project" value="TreeGrafter"/>
</dbReference>
<dbReference type="OrthoDB" id="9766847at2"/>
<keyword evidence="3" id="KW-1003">Cell membrane</keyword>
<evidence type="ECO:0000259" key="14">
    <source>
        <dbReference type="Pfam" id="PF00905"/>
    </source>
</evidence>
<feature type="domain" description="Penicillin-binding protein dimerisation" evidence="15">
    <location>
        <begin position="46"/>
        <end position="207"/>
    </location>
</feature>
<evidence type="ECO:0000256" key="13">
    <source>
        <dbReference type="ARBA" id="ARBA00023316"/>
    </source>
</evidence>
<keyword evidence="4" id="KW-0997">Cell inner membrane</keyword>
<evidence type="ECO:0000256" key="6">
    <source>
        <dbReference type="ARBA" id="ARBA00022670"/>
    </source>
</evidence>
<dbReference type="EC" id="3.4.16.4" evidence="16"/>
<dbReference type="GO" id="GO:0005886">
    <property type="term" value="C:plasma membrane"/>
    <property type="evidence" value="ECO:0007669"/>
    <property type="project" value="UniProtKB-SubCell"/>
</dbReference>
<dbReference type="Gene3D" id="3.40.710.10">
    <property type="entry name" value="DD-peptidase/beta-lactamase superfamily"/>
    <property type="match status" value="1"/>
</dbReference>
<keyword evidence="11" id="KW-1133">Transmembrane helix</keyword>
<comment type="caution">
    <text evidence="16">The sequence shown here is derived from an EMBL/GenBank/DDBJ whole genome shotgun (WGS) entry which is preliminary data.</text>
</comment>
<keyword evidence="17" id="KW-1185">Reference proteome</keyword>
<protein>
    <submittedName>
        <fullName evidence="16">Penicillin-binding protein 2</fullName>
        <ecNumber evidence="16">3.4.16.4</ecNumber>
    </submittedName>
</protein>
<evidence type="ECO:0000256" key="3">
    <source>
        <dbReference type="ARBA" id="ARBA00022475"/>
    </source>
</evidence>
<evidence type="ECO:0000256" key="8">
    <source>
        <dbReference type="ARBA" id="ARBA00022801"/>
    </source>
</evidence>
<evidence type="ECO:0000256" key="7">
    <source>
        <dbReference type="ARBA" id="ARBA00022692"/>
    </source>
</evidence>
<feature type="domain" description="Penicillin-binding protein transpeptidase" evidence="14">
    <location>
        <begin position="247"/>
        <end position="580"/>
    </location>
</feature>
<dbReference type="SUPFAM" id="SSF56519">
    <property type="entry name" value="Penicillin binding protein dimerisation domain"/>
    <property type="match status" value="1"/>
</dbReference>
<evidence type="ECO:0000256" key="10">
    <source>
        <dbReference type="ARBA" id="ARBA00022984"/>
    </source>
</evidence>
<dbReference type="Gene3D" id="3.90.1310.10">
    <property type="entry name" value="Penicillin-binding protein 2a (Domain 2)"/>
    <property type="match status" value="1"/>
</dbReference>
<dbReference type="GO" id="GO:0009252">
    <property type="term" value="P:peptidoglycan biosynthetic process"/>
    <property type="evidence" value="ECO:0007669"/>
    <property type="project" value="UniProtKB-KW"/>
</dbReference>
<proteinExistence type="predicted"/>
<dbReference type="GO" id="GO:0071555">
    <property type="term" value="P:cell wall organization"/>
    <property type="evidence" value="ECO:0007669"/>
    <property type="project" value="UniProtKB-KW"/>
</dbReference>
<dbReference type="RefSeq" id="WP_138931082.1">
    <property type="nucleotide sequence ID" value="NZ_SWMU01000001.1"/>
</dbReference>
<comment type="subcellular location">
    <subcellularLocation>
        <location evidence="2">Cell membrane</location>
    </subcellularLocation>
    <subcellularLocation>
        <location evidence="1">Membrane</location>
        <topology evidence="1">Single-pass membrane protein</topology>
    </subcellularLocation>
</comment>
<keyword evidence="12" id="KW-0472">Membrane</keyword>
<evidence type="ECO:0000259" key="15">
    <source>
        <dbReference type="Pfam" id="PF03717"/>
    </source>
</evidence>
<dbReference type="NCBIfam" id="TIGR03423">
    <property type="entry name" value="pbp2_mrdA"/>
    <property type="match status" value="1"/>
</dbReference>
<evidence type="ECO:0000256" key="11">
    <source>
        <dbReference type="ARBA" id="ARBA00022989"/>
    </source>
</evidence>
<evidence type="ECO:0000256" key="2">
    <source>
        <dbReference type="ARBA" id="ARBA00004236"/>
    </source>
</evidence>
<accession>A0A4U5TSS7</accession>
<dbReference type="AlphaFoldDB" id="A0A4U5TSS7"/>
<reference evidence="16 17" key="1">
    <citation type="submission" date="2019-04" db="EMBL/GenBank/DDBJ databases">
        <title>Psychroflexus halotolerans sp. nov., isolated from a marine solar saltern.</title>
        <authorList>
            <person name="Feng X."/>
        </authorList>
    </citation>
    <scope>NUCLEOTIDE SEQUENCE [LARGE SCALE GENOMIC DNA]</scope>
    <source>
        <strain evidence="16 17">WDS2C27</strain>
    </source>
</reference>
<keyword evidence="10" id="KW-0573">Peptidoglycan synthesis</keyword>
<dbReference type="InterPro" id="IPR050515">
    <property type="entry name" value="Beta-lactam/transpept"/>
</dbReference>
<evidence type="ECO:0000313" key="16">
    <source>
        <dbReference type="EMBL" id="TKS57380.1"/>
    </source>
</evidence>
<keyword evidence="5 16" id="KW-0121">Carboxypeptidase</keyword>
<evidence type="ECO:0000313" key="17">
    <source>
        <dbReference type="Proteomes" id="UP000306552"/>
    </source>
</evidence>
<evidence type="ECO:0000256" key="12">
    <source>
        <dbReference type="ARBA" id="ARBA00023136"/>
    </source>
</evidence>
<sequence length="629" mass="72314">MRRFFPYLLLGFTTLVFVMRLLYLQVFNNSYSSISENLAVKAEYDYPQRGYIFDRNGELLAGNQPSYDVMLVPRDLKPFDTTAFSKLLNLKKEYLIKKIEDAKRYSYYAPSIITAQLTKSEYAYLQENMYKFEGFYIQKRSLRDYQLDLGANFLGYIAEVSNRDIRAEPYYKSGDLIGRQGVEEYYEEKLRGVRGVKYIQKDRFNNDLGSYKQGQFDTLPEKGKDLTLTIDAQLQQYGKKLMKNKRGGIVALQPKTGEILSLITEPTYDPSLLIGRKRSKNYTELYYDSITRPLYNRALQAQYAPGSPFKVLTGLIALQENTVELDDKYTCYGGFRYARGQVLGCHNHPNPITLVNGIAHSCNSYFSRIYLNTINKYETPQKGIQAWHDHLKSFGLGNYLGYDLPVGRKGFIPDSSFYNRMYQYPTYKWYATATISNGIGQGEVSTTPIQLANMTAAIANRGWYIKPHILKAVDGQPIKDTTYTKKHYTTIDRAHFDPIIEGMYEVYKYGTAKWIQIPNIEIGGKTGTAENKKVIDGEVVQLKDHSIFVAFAPVDDPEIAIAVFIEHGYWGSRYAGKIASLMIEKYIKGKITRTDLEQWLLNNSPQEDYEKIDFMIKNDSILKNLNLNE</sequence>
<keyword evidence="6" id="KW-0645">Protease</keyword>
<evidence type="ECO:0000256" key="4">
    <source>
        <dbReference type="ARBA" id="ARBA00022519"/>
    </source>
</evidence>
<dbReference type="PANTHER" id="PTHR30627">
    <property type="entry name" value="PEPTIDOGLYCAN D,D-TRANSPEPTIDASE"/>
    <property type="match status" value="1"/>
</dbReference>
<dbReference type="InterPro" id="IPR036138">
    <property type="entry name" value="PBP_dimer_sf"/>
</dbReference>
<gene>
    <name evidence="16" type="primary">mrdA</name>
    <name evidence="16" type="ORF">FCN74_02860</name>
</gene>
<dbReference type="GO" id="GO:0008658">
    <property type="term" value="F:penicillin binding"/>
    <property type="evidence" value="ECO:0007669"/>
    <property type="project" value="InterPro"/>
</dbReference>
<evidence type="ECO:0000256" key="9">
    <source>
        <dbReference type="ARBA" id="ARBA00022960"/>
    </source>
</evidence>
<keyword evidence="9" id="KW-0133">Cell shape</keyword>
<dbReference type="GO" id="GO:0008360">
    <property type="term" value="P:regulation of cell shape"/>
    <property type="evidence" value="ECO:0007669"/>
    <property type="project" value="UniProtKB-KW"/>
</dbReference>
<dbReference type="InterPro" id="IPR005311">
    <property type="entry name" value="PBP_dimer"/>
</dbReference>
<dbReference type="InterPro" id="IPR001460">
    <property type="entry name" value="PCN-bd_Tpept"/>
</dbReference>
<evidence type="ECO:0000256" key="5">
    <source>
        <dbReference type="ARBA" id="ARBA00022645"/>
    </source>
</evidence>
<organism evidence="16 17">
    <name type="scientific">Mesohalobacter halotolerans</name>
    <dbReference type="NCBI Taxonomy" id="1883405"/>
    <lineage>
        <taxon>Bacteria</taxon>
        <taxon>Pseudomonadati</taxon>
        <taxon>Bacteroidota</taxon>
        <taxon>Flavobacteriia</taxon>
        <taxon>Flavobacteriales</taxon>
        <taxon>Flavobacteriaceae</taxon>
        <taxon>Mesohalobacter</taxon>
    </lineage>
</organism>
<keyword evidence="7" id="KW-0812">Transmembrane</keyword>
<dbReference type="EMBL" id="SWMU01000001">
    <property type="protein sequence ID" value="TKS57380.1"/>
    <property type="molecule type" value="Genomic_DNA"/>
</dbReference>